<evidence type="ECO:0000256" key="2">
    <source>
        <dbReference type="ARBA" id="ARBA00022481"/>
    </source>
</evidence>
<dbReference type="InterPro" id="IPR000983">
    <property type="entry name" value="Bac_GSPG_pilin"/>
</dbReference>
<organism evidence="8 9">
    <name type="scientific">Candidatus Falkowbacteria bacterium HGW-Falkowbacteria-1</name>
    <dbReference type="NCBI Taxonomy" id="2013768"/>
    <lineage>
        <taxon>Bacteria</taxon>
        <taxon>Candidatus Falkowiibacteriota</taxon>
    </lineage>
</organism>
<sequence length="361" mass="39913">MLKKAKKRISAFTLIELLVVIAIIGILATLAVVALQQARSRARDSKRVADIKQVHTALELFFNENNRYPTDDEWASGSIVSSSSGEVFMYNIPAAPTPSDGDCLEASNTYQYTQISGGVSYEISFCTGKQIANLLEGSKCLTPGGITDCDGQSGVPEETSGTFVDSRDSQTYAWIKIGNDTWMNDNLNYNGDFIVQQNQVPCVEDVVGWNYWSCQTDNNNQERSCFNNIEGNCSDYGGLYEWSETMSFPYQCNAAFFWDGESDDCGLGGSAYVIDAKHQGICPPGWHLPNNEELDDLSLNYNNHFLADFPGMFIYFWSAVPTQGYGPILAKYFSLDSGDNSYVNISETNKSLAANVRCVKD</sequence>
<dbReference type="GO" id="GO:0015627">
    <property type="term" value="C:type II protein secretion system complex"/>
    <property type="evidence" value="ECO:0007669"/>
    <property type="project" value="InterPro"/>
</dbReference>
<evidence type="ECO:0000256" key="3">
    <source>
        <dbReference type="ARBA" id="ARBA00022692"/>
    </source>
</evidence>
<dbReference type="Proteomes" id="UP000233517">
    <property type="component" value="Unassembled WGS sequence"/>
</dbReference>
<dbReference type="EMBL" id="PHAI01000002">
    <property type="protein sequence ID" value="PKM91576.1"/>
    <property type="molecule type" value="Genomic_DNA"/>
</dbReference>
<dbReference type="NCBIfam" id="TIGR02532">
    <property type="entry name" value="IV_pilin_GFxxxE"/>
    <property type="match status" value="1"/>
</dbReference>
<evidence type="ECO:0000313" key="9">
    <source>
        <dbReference type="Proteomes" id="UP000233517"/>
    </source>
</evidence>
<name>A0A2N2EA67_9BACT</name>
<evidence type="ECO:0000256" key="1">
    <source>
        <dbReference type="ARBA" id="ARBA00004167"/>
    </source>
</evidence>
<dbReference type="NCBIfam" id="TIGR02145">
    <property type="entry name" value="Fib_succ_major"/>
    <property type="match status" value="1"/>
</dbReference>
<evidence type="ECO:0000259" key="7">
    <source>
        <dbReference type="Pfam" id="PF09603"/>
    </source>
</evidence>
<dbReference type="PANTHER" id="PTHR30093">
    <property type="entry name" value="GENERAL SECRETION PATHWAY PROTEIN G"/>
    <property type="match status" value="1"/>
</dbReference>
<reference evidence="8 9" key="1">
    <citation type="journal article" date="2017" name="ISME J.">
        <title>Potential for microbial H2 and metal transformations associated with novel bacteria and archaea in deep terrestrial subsurface sediments.</title>
        <authorList>
            <person name="Hernsdorf A.W."/>
            <person name="Amano Y."/>
            <person name="Miyakawa K."/>
            <person name="Ise K."/>
            <person name="Suzuki Y."/>
            <person name="Anantharaman K."/>
            <person name="Probst A."/>
            <person name="Burstein D."/>
            <person name="Thomas B.C."/>
            <person name="Banfield J.F."/>
        </authorList>
    </citation>
    <scope>NUCLEOTIDE SEQUENCE [LARGE SCALE GENOMIC DNA]</scope>
    <source>
        <strain evidence="8">HGW-Falkowbacteria-1</strain>
    </source>
</reference>
<evidence type="ECO:0000256" key="6">
    <source>
        <dbReference type="SAM" id="Phobius"/>
    </source>
</evidence>
<evidence type="ECO:0000256" key="4">
    <source>
        <dbReference type="ARBA" id="ARBA00022989"/>
    </source>
</evidence>
<keyword evidence="3 6" id="KW-0812">Transmembrane</keyword>
<proteinExistence type="predicted"/>
<dbReference type="Pfam" id="PF09603">
    <property type="entry name" value="Fib_succ_major"/>
    <property type="match status" value="1"/>
</dbReference>
<feature type="transmembrane region" description="Helical" evidence="6">
    <location>
        <begin position="12"/>
        <end position="35"/>
    </location>
</feature>
<dbReference type="InterPro" id="IPR045584">
    <property type="entry name" value="Pilin-like"/>
</dbReference>
<keyword evidence="4 6" id="KW-1133">Transmembrane helix</keyword>
<keyword evidence="5 6" id="KW-0472">Membrane</keyword>
<dbReference type="GO" id="GO:0016020">
    <property type="term" value="C:membrane"/>
    <property type="evidence" value="ECO:0007669"/>
    <property type="project" value="UniProtKB-SubCell"/>
</dbReference>
<evidence type="ECO:0000256" key="5">
    <source>
        <dbReference type="ARBA" id="ARBA00023136"/>
    </source>
</evidence>
<evidence type="ECO:0000313" key="8">
    <source>
        <dbReference type="EMBL" id="PKM91576.1"/>
    </source>
</evidence>
<comment type="caution">
    <text evidence="8">The sequence shown here is derived from an EMBL/GenBank/DDBJ whole genome shotgun (WGS) entry which is preliminary data.</text>
</comment>
<protein>
    <recommendedName>
        <fullName evidence="7">Fibrobacter succinogenes major paralogous domain-containing protein</fullName>
    </recommendedName>
</protein>
<feature type="domain" description="Fibrobacter succinogenes major paralogous" evidence="7">
    <location>
        <begin position="175"/>
        <end position="298"/>
    </location>
</feature>
<dbReference type="Pfam" id="PF07963">
    <property type="entry name" value="N_methyl"/>
    <property type="match status" value="1"/>
</dbReference>
<accession>A0A2N2EA67</accession>
<gene>
    <name evidence="8" type="ORF">CVU82_01865</name>
</gene>
<comment type="subcellular location">
    <subcellularLocation>
        <location evidence="1">Membrane</location>
        <topology evidence="1">Single-pass membrane protein</topology>
    </subcellularLocation>
</comment>
<dbReference type="PANTHER" id="PTHR30093:SF44">
    <property type="entry name" value="TYPE II SECRETION SYSTEM CORE PROTEIN G"/>
    <property type="match status" value="1"/>
</dbReference>
<dbReference type="InterPro" id="IPR011871">
    <property type="entry name" value="Fib_succ_major"/>
</dbReference>
<keyword evidence="2" id="KW-0488">Methylation</keyword>
<dbReference type="InterPro" id="IPR012902">
    <property type="entry name" value="N_methyl_site"/>
</dbReference>
<dbReference type="Gene3D" id="3.30.700.10">
    <property type="entry name" value="Glycoprotein, Type 4 Pilin"/>
    <property type="match status" value="1"/>
</dbReference>
<dbReference type="SUPFAM" id="SSF54523">
    <property type="entry name" value="Pili subunits"/>
    <property type="match status" value="1"/>
</dbReference>
<dbReference type="PRINTS" id="PR00813">
    <property type="entry name" value="BCTERIALGSPG"/>
</dbReference>
<dbReference type="GO" id="GO:0015628">
    <property type="term" value="P:protein secretion by the type II secretion system"/>
    <property type="evidence" value="ECO:0007669"/>
    <property type="project" value="InterPro"/>
</dbReference>
<dbReference type="AlphaFoldDB" id="A0A2N2EA67"/>